<dbReference type="PROSITE" id="PS00893">
    <property type="entry name" value="NUDIX_BOX"/>
    <property type="match status" value="1"/>
</dbReference>
<reference evidence="8 9" key="1">
    <citation type="submission" date="2018-03" db="EMBL/GenBank/DDBJ databases">
        <title>The draft genome of Zobellella taiwanensis JCM 13381.</title>
        <authorList>
            <person name="Liu L."/>
            <person name="Li L."/>
            <person name="Wang T."/>
            <person name="Zhang X."/>
            <person name="Liang L."/>
        </authorList>
    </citation>
    <scope>NUCLEOTIDE SEQUENCE [LARGE SCALE GENOMIC DNA]</scope>
    <source>
        <strain evidence="8 9">JCM 13381</strain>
    </source>
</reference>
<evidence type="ECO:0000256" key="5">
    <source>
        <dbReference type="ARBA" id="ARBA00022801"/>
    </source>
</evidence>
<sequence>MSHAVTLAVIVRAGERFLMVEEWQQGRIMFNQPAGHLEPGEDLLAGARRELLEETGLSLPIGQAVGIYQYQAPDNGKHFVRFTFCVEVAEPLATHPQDPDGDIIRCHWLTLAEIEALGNQLRSPLILASFRDYLAGARFPLDVLKSVRREA</sequence>
<keyword evidence="6" id="KW-0460">Magnesium</keyword>
<dbReference type="SUPFAM" id="SSF55811">
    <property type="entry name" value="Nudix"/>
    <property type="match status" value="1"/>
</dbReference>
<feature type="domain" description="Nudix hydrolase" evidence="7">
    <location>
        <begin position="1"/>
        <end position="134"/>
    </location>
</feature>
<evidence type="ECO:0000256" key="3">
    <source>
        <dbReference type="ARBA" id="ARBA00011245"/>
    </source>
</evidence>
<dbReference type="InterPro" id="IPR020084">
    <property type="entry name" value="NUDIX_hydrolase_CS"/>
</dbReference>
<evidence type="ECO:0000259" key="7">
    <source>
        <dbReference type="PROSITE" id="PS51462"/>
    </source>
</evidence>
<dbReference type="GO" id="GO:0004787">
    <property type="term" value="F:thiamine diphosphate phosphatase activity"/>
    <property type="evidence" value="ECO:0007669"/>
    <property type="project" value="InterPro"/>
</dbReference>
<evidence type="ECO:0000256" key="6">
    <source>
        <dbReference type="RuleBase" id="RU364043"/>
    </source>
</evidence>
<keyword evidence="9" id="KW-1185">Reference proteome</keyword>
<dbReference type="Gene3D" id="3.90.79.10">
    <property type="entry name" value="Nucleoside Triphosphate Pyrophosphohydrolase"/>
    <property type="match status" value="1"/>
</dbReference>
<dbReference type="EMBL" id="PXYH01000004">
    <property type="protein sequence ID" value="PSJ45924.1"/>
    <property type="molecule type" value="Genomic_DNA"/>
</dbReference>
<evidence type="ECO:0000256" key="1">
    <source>
        <dbReference type="ARBA" id="ARBA00001946"/>
    </source>
</evidence>
<dbReference type="Pfam" id="PF00293">
    <property type="entry name" value="NUDIX"/>
    <property type="match status" value="1"/>
</dbReference>
<gene>
    <name evidence="6" type="primary">nudJ</name>
    <name evidence="8" type="ORF">C7I36_04185</name>
</gene>
<keyword evidence="5 6" id="KW-0378">Hydrolase</keyword>
<dbReference type="PROSITE" id="PS51462">
    <property type="entry name" value="NUDIX"/>
    <property type="match status" value="1"/>
</dbReference>
<dbReference type="RefSeq" id="WP_106452475.1">
    <property type="nucleotide sequence ID" value="NZ_PXYH01000004.1"/>
</dbReference>
<dbReference type="InterPro" id="IPR000086">
    <property type="entry name" value="NUDIX_hydrolase_dom"/>
</dbReference>
<dbReference type="GO" id="GO:0017110">
    <property type="term" value="F:nucleoside diphosphate phosphatase activity"/>
    <property type="evidence" value="ECO:0007669"/>
    <property type="project" value="InterPro"/>
</dbReference>
<comment type="subunit">
    <text evidence="3 6">Monomer.</text>
</comment>
<evidence type="ECO:0000256" key="2">
    <source>
        <dbReference type="ARBA" id="ARBA00007608"/>
    </source>
</evidence>
<comment type="similarity">
    <text evidence="2 6">Belongs to the Nudix hydrolase family. NudJ subfamily.</text>
</comment>
<dbReference type="GO" id="GO:0017111">
    <property type="term" value="F:ribonucleoside triphosphate phosphatase activity"/>
    <property type="evidence" value="ECO:0007669"/>
    <property type="project" value="InterPro"/>
</dbReference>
<dbReference type="Proteomes" id="UP000242181">
    <property type="component" value="Unassembled WGS sequence"/>
</dbReference>
<dbReference type="CDD" id="cd03675">
    <property type="entry name" value="NUDIX_Hydrolase"/>
    <property type="match status" value="1"/>
</dbReference>
<accession>A0A2P7R6U8</accession>
<protein>
    <recommendedName>
        <fullName evidence="4 6">Phosphatase NudJ</fullName>
        <ecNumber evidence="6">3.6.1.-</ecNumber>
    </recommendedName>
</protein>
<dbReference type="PANTHER" id="PTHR43222:SF11">
    <property type="entry name" value="PHOSPHATASE NUDJ"/>
    <property type="match status" value="1"/>
</dbReference>
<proteinExistence type="inferred from homology"/>
<comment type="cofactor">
    <cofactor evidence="1 6">
        <name>Mg(2+)</name>
        <dbReference type="ChEBI" id="CHEBI:18420"/>
    </cofactor>
</comment>
<organism evidence="8 9">
    <name type="scientific">Zobellella taiwanensis</name>
    <dbReference type="NCBI Taxonomy" id="347535"/>
    <lineage>
        <taxon>Bacteria</taxon>
        <taxon>Pseudomonadati</taxon>
        <taxon>Pseudomonadota</taxon>
        <taxon>Gammaproteobacteria</taxon>
        <taxon>Aeromonadales</taxon>
        <taxon>Aeromonadaceae</taxon>
        <taxon>Zobellella</taxon>
    </lineage>
</organism>
<evidence type="ECO:0000313" key="9">
    <source>
        <dbReference type="Proteomes" id="UP000242181"/>
    </source>
</evidence>
<dbReference type="AlphaFoldDB" id="A0A2P7R6U8"/>
<dbReference type="PANTHER" id="PTHR43222">
    <property type="entry name" value="NUDIX HYDROLASE 23"/>
    <property type="match status" value="1"/>
</dbReference>
<dbReference type="InterPro" id="IPR015797">
    <property type="entry name" value="NUDIX_hydrolase-like_dom_sf"/>
</dbReference>
<evidence type="ECO:0000313" key="8">
    <source>
        <dbReference type="EMBL" id="PSJ45924.1"/>
    </source>
</evidence>
<name>A0A2P7R6U8_9GAMM</name>
<comment type="caution">
    <text evidence="8">The sequence shown here is derived from an EMBL/GenBank/DDBJ whole genome shotgun (WGS) entry which is preliminary data.</text>
</comment>
<dbReference type="InterPro" id="IPR033713">
    <property type="entry name" value="NudJ"/>
</dbReference>
<evidence type="ECO:0000256" key="4">
    <source>
        <dbReference type="ARBA" id="ARBA00015552"/>
    </source>
</evidence>
<dbReference type="EC" id="3.6.1.-" evidence="6"/>
<dbReference type="OrthoDB" id="8594221at2"/>